<evidence type="ECO:0000313" key="4">
    <source>
        <dbReference type="EMBL" id="KAF0287226.1"/>
    </source>
</evidence>
<feature type="coiled-coil region" evidence="1">
    <location>
        <begin position="408"/>
        <end position="449"/>
    </location>
</feature>
<feature type="compositionally biased region" description="Polar residues" evidence="2">
    <location>
        <begin position="155"/>
        <end position="165"/>
    </location>
</feature>
<feature type="domain" description="Suppressor APC" evidence="3">
    <location>
        <begin position="17"/>
        <end position="94"/>
    </location>
</feature>
<feature type="region of interest" description="Disordered" evidence="2">
    <location>
        <begin position="98"/>
        <end position="273"/>
    </location>
</feature>
<dbReference type="Gene3D" id="1.10.287.450">
    <property type="entry name" value="Helix hairpin bin"/>
    <property type="match status" value="1"/>
</dbReference>
<proteinExistence type="predicted"/>
<dbReference type="PANTHER" id="PTHR14907">
    <property type="entry name" value="FI14130P"/>
    <property type="match status" value="1"/>
</dbReference>
<dbReference type="OrthoDB" id="10035013at2759"/>
<dbReference type="Pfam" id="PF11414">
    <property type="entry name" value="Suppressor_APC"/>
    <property type="match status" value="1"/>
</dbReference>
<evidence type="ECO:0000313" key="5">
    <source>
        <dbReference type="Proteomes" id="UP000440578"/>
    </source>
</evidence>
<keyword evidence="5" id="KW-1185">Reference proteome</keyword>
<feature type="compositionally biased region" description="Basic and acidic residues" evidence="2">
    <location>
        <begin position="218"/>
        <end position="229"/>
    </location>
</feature>
<comment type="caution">
    <text evidence="4">The sequence shown here is derived from an EMBL/GenBank/DDBJ whole genome shotgun (WGS) entry which is preliminary data.</text>
</comment>
<sequence length="461" mass="50458">MSVSSGEGGQAKPLDALPKVFVDSMRTLFDIMDDKRTGFVHYSDIEQRWKEEEGANVPKGVLECLRKVTPASGMLSFERFVAGLKICLLRSRAEALSQQQQQQQQPSPPSQQQLPQQSQQRQPRPPSAPALDQLSGGAAAAPPPPPPAARPHSVIGQQRTLSMPQLSGAAGGDQPPPKPPRDRSRDVGGPAPPPPPAPSAANLSRTQILTALQRWHRERVQRGRGDGRDVLPPADPPSSSEAEHEAPAAPTASNPARKTAGQRKREPRRHTLQNGVDYNMLKRMKQMEQERDTLTQGLKMVERARDWYTRQLAAVSERAKYLGLGRAHQPSEHTTDANEERLSFQTARIHEVNQHLSALIDSSHRGFPLHMNLALSPGRPAAAAAATVAAGGGAPAPSATSPTTERTVRRLRAQNTQLTEEVAQRSERITALEREKASLIRELFNARSEPRRPHPDETTLI</sequence>
<feature type="compositionally biased region" description="Basic residues" evidence="2">
    <location>
        <begin position="260"/>
        <end position="271"/>
    </location>
</feature>
<keyword evidence="1" id="KW-0175">Coiled coil</keyword>
<dbReference type="InterPro" id="IPR026828">
    <property type="entry name" value="SAPC2_1/2"/>
</dbReference>
<evidence type="ECO:0000259" key="3">
    <source>
        <dbReference type="Pfam" id="PF25825"/>
    </source>
</evidence>
<feature type="compositionally biased region" description="Low complexity" evidence="2">
    <location>
        <begin position="98"/>
        <end position="122"/>
    </location>
</feature>
<reference evidence="4 5" key="1">
    <citation type="submission" date="2019-07" db="EMBL/GenBank/DDBJ databases">
        <title>Draft genome assembly of a fouling barnacle, Amphibalanus amphitrite (Darwin, 1854): The first reference genome for Thecostraca.</title>
        <authorList>
            <person name="Kim W."/>
        </authorList>
    </citation>
    <scope>NUCLEOTIDE SEQUENCE [LARGE SCALE GENOMIC DNA]</scope>
    <source>
        <strain evidence="4">SNU_AA5</strain>
        <tissue evidence="4">Soma without cirri and trophi</tissue>
    </source>
</reference>
<protein>
    <submittedName>
        <fullName evidence="4">Suppressor APC domain-containing protein 2</fullName>
    </submittedName>
</protein>
<dbReference type="InterPro" id="IPR057953">
    <property type="entry name" value="SAPC2_N"/>
</dbReference>
<name>A0A6A4UX79_AMPAM</name>
<evidence type="ECO:0000256" key="1">
    <source>
        <dbReference type="SAM" id="Coils"/>
    </source>
</evidence>
<gene>
    <name evidence="4" type="primary">SAPCD2</name>
    <name evidence="4" type="ORF">FJT64_001484</name>
</gene>
<dbReference type="PANTHER" id="PTHR14907:SF2">
    <property type="entry name" value="SUPPRESSOR APC DOMAIN-CONTAINING PROTEIN 2"/>
    <property type="match status" value="1"/>
</dbReference>
<organism evidence="4 5">
    <name type="scientific">Amphibalanus amphitrite</name>
    <name type="common">Striped barnacle</name>
    <name type="synonym">Balanus amphitrite</name>
    <dbReference type="NCBI Taxonomy" id="1232801"/>
    <lineage>
        <taxon>Eukaryota</taxon>
        <taxon>Metazoa</taxon>
        <taxon>Ecdysozoa</taxon>
        <taxon>Arthropoda</taxon>
        <taxon>Crustacea</taxon>
        <taxon>Multicrustacea</taxon>
        <taxon>Cirripedia</taxon>
        <taxon>Thoracica</taxon>
        <taxon>Thoracicalcarea</taxon>
        <taxon>Balanomorpha</taxon>
        <taxon>Balanoidea</taxon>
        <taxon>Balanidae</taxon>
        <taxon>Amphibalaninae</taxon>
        <taxon>Amphibalanus</taxon>
    </lineage>
</organism>
<evidence type="ECO:0000256" key="2">
    <source>
        <dbReference type="SAM" id="MobiDB-lite"/>
    </source>
</evidence>
<dbReference type="AlphaFoldDB" id="A0A6A4UX79"/>
<dbReference type="EMBL" id="VIIS01002208">
    <property type="protein sequence ID" value="KAF0287226.1"/>
    <property type="molecule type" value="Genomic_DNA"/>
</dbReference>
<dbReference type="Proteomes" id="UP000440578">
    <property type="component" value="Unassembled WGS sequence"/>
</dbReference>
<accession>A0A6A4UX79</accession>
<dbReference type="Pfam" id="PF25825">
    <property type="entry name" value="SAPC2_N"/>
    <property type="match status" value="1"/>
</dbReference>